<feature type="region of interest" description="Disordered" evidence="1">
    <location>
        <begin position="181"/>
        <end position="208"/>
    </location>
</feature>
<gene>
    <name evidence="2" type="ORF">QBC47DRAFT_397370</name>
</gene>
<reference evidence="2" key="1">
    <citation type="submission" date="2023-06" db="EMBL/GenBank/DDBJ databases">
        <title>Genome-scale phylogeny and comparative genomics of the fungal order Sordariales.</title>
        <authorList>
            <consortium name="Lawrence Berkeley National Laboratory"/>
            <person name="Hensen N."/>
            <person name="Bonometti L."/>
            <person name="Westerberg I."/>
            <person name="Brannstrom I.O."/>
            <person name="Guillou S."/>
            <person name="Cros-Aarteil S."/>
            <person name="Calhoun S."/>
            <person name="Haridas S."/>
            <person name="Kuo A."/>
            <person name="Mondo S."/>
            <person name="Pangilinan J."/>
            <person name="Riley R."/>
            <person name="Labutti K."/>
            <person name="Andreopoulos B."/>
            <person name="Lipzen A."/>
            <person name="Chen C."/>
            <person name="Yanf M."/>
            <person name="Daum C."/>
            <person name="Ng V."/>
            <person name="Clum A."/>
            <person name="Steindorff A."/>
            <person name="Ohm R."/>
            <person name="Martin F."/>
            <person name="Silar P."/>
            <person name="Natvig D."/>
            <person name="Lalanne C."/>
            <person name="Gautier V."/>
            <person name="Ament-Velasquez S.L."/>
            <person name="Kruys A."/>
            <person name="Hutchinson M.I."/>
            <person name="Powell A.J."/>
            <person name="Barry K."/>
            <person name="Miller A.N."/>
            <person name="Grigoriev I.V."/>
            <person name="Debuchy R."/>
            <person name="Gladieux P."/>
            <person name="Thoren M.H."/>
            <person name="Johannesson H."/>
        </authorList>
    </citation>
    <scope>NUCLEOTIDE SEQUENCE</scope>
    <source>
        <strain evidence="2">PSN4</strain>
    </source>
</reference>
<feature type="compositionally biased region" description="Polar residues" evidence="1">
    <location>
        <begin position="24"/>
        <end position="40"/>
    </location>
</feature>
<comment type="caution">
    <text evidence="2">The sequence shown here is derived from an EMBL/GenBank/DDBJ whole genome shotgun (WGS) entry which is preliminary data.</text>
</comment>
<evidence type="ECO:0000313" key="3">
    <source>
        <dbReference type="Proteomes" id="UP001239445"/>
    </source>
</evidence>
<dbReference type="AlphaFoldDB" id="A0AAJ0FHT2"/>
<keyword evidence="3" id="KW-1185">Reference proteome</keyword>
<protein>
    <recommendedName>
        <fullName evidence="4">HNH nuclease domain-containing protein</fullName>
    </recommendedName>
</protein>
<evidence type="ECO:0008006" key="4">
    <source>
        <dbReference type="Google" id="ProtNLM"/>
    </source>
</evidence>
<dbReference type="Proteomes" id="UP001239445">
    <property type="component" value="Unassembled WGS sequence"/>
</dbReference>
<organism evidence="2 3">
    <name type="scientific">Echria macrotheca</name>
    <dbReference type="NCBI Taxonomy" id="438768"/>
    <lineage>
        <taxon>Eukaryota</taxon>
        <taxon>Fungi</taxon>
        <taxon>Dikarya</taxon>
        <taxon>Ascomycota</taxon>
        <taxon>Pezizomycotina</taxon>
        <taxon>Sordariomycetes</taxon>
        <taxon>Sordariomycetidae</taxon>
        <taxon>Sordariales</taxon>
        <taxon>Schizotheciaceae</taxon>
        <taxon>Echria</taxon>
    </lineage>
</organism>
<accession>A0AAJ0FHT2</accession>
<sequence>MTAAPDNEMLERCISAPLGDLEPTESTPSDENADTALTSSDIRETKGPSATVRLDEIHEQLDRFLESSSLEAKEGLLRLLTAPLPPIERDNEAIVPSVEEARMRLGLTKMLQDSIRQRNPGWRMRATDLSIIYTMPLGILREVASTGMLGPDHTAEHALEAAANLVREFFGKRSLSLSRFSGEDASVTPERKRELEEEEKEEEEREVRQPRSREVLKCLYRENNVCLFTGMIHPKACHIIPFRFNSTSANTERLRASIFGAGLFGNRDWDSLLTRGRRASDRAWNMLAMNMNLEAFWKSGCWAVKCLGISLVPSSPDVRLTGKHVVKLRFHWMPRRHDIARWGQQPDQPLPRNREIDLESEDGLTLLNDIGDSFGDGKAEKSGGYVAAFNTSPLRLISGQIFYVPFEHLEDAERMKDVVDLQWVLVVVASREGAIAPQVRDRWL</sequence>
<evidence type="ECO:0000256" key="1">
    <source>
        <dbReference type="SAM" id="MobiDB-lite"/>
    </source>
</evidence>
<name>A0AAJ0FHT2_9PEZI</name>
<feature type="region of interest" description="Disordered" evidence="1">
    <location>
        <begin position="16"/>
        <end position="46"/>
    </location>
</feature>
<proteinExistence type="predicted"/>
<dbReference type="EMBL" id="MU839827">
    <property type="protein sequence ID" value="KAK1761400.1"/>
    <property type="molecule type" value="Genomic_DNA"/>
</dbReference>
<evidence type="ECO:0000313" key="2">
    <source>
        <dbReference type="EMBL" id="KAK1761400.1"/>
    </source>
</evidence>